<feature type="domain" description="Aerobactin siderophore biosynthesis IucA/IucC-like C-terminal" evidence="3">
    <location>
        <begin position="431"/>
        <end position="592"/>
    </location>
</feature>
<dbReference type="PANTHER" id="PTHR34384">
    <property type="entry name" value="L-2,3-DIAMINOPROPANOATE--CITRATE LIGASE"/>
    <property type="match status" value="1"/>
</dbReference>
<gene>
    <name evidence="4" type="ordered locus">Tbd_0718</name>
</gene>
<evidence type="ECO:0000256" key="1">
    <source>
        <dbReference type="ARBA" id="ARBA00007832"/>
    </source>
</evidence>
<dbReference type="Pfam" id="PF06276">
    <property type="entry name" value="FhuF"/>
    <property type="match status" value="1"/>
</dbReference>
<organism evidence="4 5">
    <name type="scientific">Thiobacillus denitrificans (strain ATCC 25259 / T1)</name>
    <dbReference type="NCBI Taxonomy" id="292415"/>
    <lineage>
        <taxon>Bacteria</taxon>
        <taxon>Pseudomonadati</taxon>
        <taxon>Pseudomonadota</taxon>
        <taxon>Betaproteobacteria</taxon>
        <taxon>Nitrosomonadales</taxon>
        <taxon>Thiobacillaceae</taxon>
        <taxon>Thiobacillus</taxon>
    </lineage>
</organism>
<evidence type="ECO:0000259" key="3">
    <source>
        <dbReference type="Pfam" id="PF06276"/>
    </source>
</evidence>
<accession>Q3SKV1</accession>
<dbReference type="InterPro" id="IPR007310">
    <property type="entry name" value="Aerobactin_biosyn_IucA/IucC_N"/>
</dbReference>
<dbReference type="RefSeq" id="WP_011311230.1">
    <property type="nucleotide sequence ID" value="NC_007404.1"/>
</dbReference>
<evidence type="ECO:0000313" key="4">
    <source>
        <dbReference type="EMBL" id="AAZ96671.1"/>
    </source>
</evidence>
<evidence type="ECO:0000313" key="5">
    <source>
        <dbReference type="Proteomes" id="UP000008291"/>
    </source>
</evidence>
<dbReference type="InterPro" id="IPR043032">
    <property type="entry name" value="PvsD/AcsD-like_thumb_helix"/>
</dbReference>
<feature type="domain" description="Aerobactin siderophore biosynthesis IucA/IucC N-terminal" evidence="2">
    <location>
        <begin position="168"/>
        <end position="400"/>
    </location>
</feature>
<sequence>MHSHHLASAIDAATLAQQEAGRRSMETLLNCYCREVAAPEGQLSVGPLFGQSDSPAAVHLALRGSGGRALHLRLPLTGERVLTVVDDACATGNYRYRSPMYCKAPGRPWALLDWQALAGRLLRELALKHEQPANDELMQQIADSVAVTASVLNHARRERFSSEPLQAFVESEQSLMFGHPFHPAPKSRQGLSGEDMRRYSPETGARFALHYFAVRREHLLQQSVLAEPCDRVVAAHAPDGIAADDDFFLLPVHPWQARHLLDQPAVATALAGDRMRDLGPQGADFYPTSSIRTLFHPDTPYFYKCSLNVRITNCVRKNAIYELEGALQVTRVLRGLGPQLRARFPNLAVMEEPAFLSADMKTGDARADKMITEGFGLILRHGFAGLLQPGVTPLLAGALFGNHVYGEARLAELLDALPRHAGTSREDAAESWFSRYVGELMHPVLYCYFAHGVIFEPHLQNVVIGVAAGEVRQVFLRDFEGVKLVQERFGAERLDAISARAREALWYDAEQGWKRIAYCLFVNNFCEAISQIGAGNAALQRRLWAVVRDHLHRYQNQHGDDASARRINALLAGEAFPGKANLINRFFKRADRASGYLPVNNPLGTLAERRAWN</sequence>
<dbReference type="OrthoDB" id="495728at2"/>
<reference evidence="4 5" key="1">
    <citation type="journal article" date="2006" name="J. Bacteriol.">
        <title>The genome sequence of the obligately chemolithoautotrophic, facultatively anaerobic bacterium Thiobacillus denitrificans.</title>
        <authorList>
            <person name="Beller H.R."/>
            <person name="Chain P.S."/>
            <person name="Letain T.E."/>
            <person name="Chakicherla A."/>
            <person name="Larimer F.W."/>
            <person name="Richardson P.M."/>
            <person name="Coleman M.A."/>
            <person name="Wood A.P."/>
            <person name="Kelly D.P."/>
        </authorList>
    </citation>
    <scope>NUCLEOTIDE SEQUENCE [LARGE SCALE GENOMIC DNA]</scope>
    <source>
        <strain evidence="4 5">ATCC 25259</strain>
    </source>
</reference>
<comment type="similarity">
    <text evidence="1">Belongs to the IucA/IucC family.</text>
</comment>
<dbReference type="PANTHER" id="PTHR34384:SF5">
    <property type="entry name" value="L-2,3-DIAMINOPROPANOATE--CITRATE LIGASE"/>
    <property type="match status" value="1"/>
</dbReference>
<dbReference type="Proteomes" id="UP000008291">
    <property type="component" value="Chromosome"/>
</dbReference>
<keyword evidence="5" id="KW-1185">Reference proteome</keyword>
<dbReference type="STRING" id="292415.Tbd_0718"/>
<dbReference type="AlphaFoldDB" id="Q3SKV1"/>
<dbReference type="Pfam" id="PF04183">
    <property type="entry name" value="IucA_IucC"/>
    <property type="match status" value="1"/>
</dbReference>
<dbReference type="Gene3D" id="1.10.510.40">
    <property type="match status" value="1"/>
</dbReference>
<dbReference type="Gene3D" id="1.10.150.640">
    <property type="entry name" value="AcsD, thumb domain, helical bundle"/>
    <property type="match status" value="1"/>
</dbReference>
<proteinExistence type="inferred from homology"/>
<protein>
    <submittedName>
        <fullName evidence="4">Iron transporter</fullName>
    </submittedName>
</protein>
<dbReference type="InterPro" id="IPR037455">
    <property type="entry name" value="LucA/IucC-like"/>
</dbReference>
<name>Q3SKV1_THIDA</name>
<dbReference type="HOGENOM" id="CLU_018283_1_0_4"/>
<dbReference type="Gene3D" id="6.10.250.3370">
    <property type="match status" value="1"/>
</dbReference>
<dbReference type="InterPro" id="IPR022770">
    <property type="entry name" value="IucA/IucC-like_C"/>
</dbReference>
<dbReference type="GO" id="GO:0016881">
    <property type="term" value="F:acid-amino acid ligase activity"/>
    <property type="evidence" value="ECO:0007669"/>
    <property type="project" value="UniProtKB-ARBA"/>
</dbReference>
<evidence type="ECO:0000259" key="2">
    <source>
        <dbReference type="Pfam" id="PF04183"/>
    </source>
</evidence>
<dbReference type="eggNOG" id="COG4264">
    <property type="taxonomic scope" value="Bacteria"/>
</dbReference>
<dbReference type="Gene3D" id="2.30.30.1240">
    <property type="entry name" value="AscD, thumb domain, four stranded beta-sheet"/>
    <property type="match status" value="1"/>
</dbReference>
<dbReference type="EMBL" id="CP000116">
    <property type="protein sequence ID" value="AAZ96671.1"/>
    <property type="molecule type" value="Genomic_DNA"/>
</dbReference>
<dbReference type="GO" id="GO:0019290">
    <property type="term" value="P:siderophore biosynthetic process"/>
    <property type="evidence" value="ECO:0007669"/>
    <property type="project" value="InterPro"/>
</dbReference>
<dbReference type="InterPro" id="IPR043033">
    <property type="entry name" value="PvsD/AcsD-like_thumb_beta"/>
</dbReference>
<dbReference type="KEGG" id="tbd:Tbd_0718"/>